<organism evidence="12 13">
    <name type="scientific">Rhynchosporium secalis</name>
    <name type="common">Barley scald fungus</name>
    <dbReference type="NCBI Taxonomy" id="38038"/>
    <lineage>
        <taxon>Eukaryota</taxon>
        <taxon>Fungi</taxon>
        <taxon>Dikarya</taxon>
        <taxon>Ascomycota</taxon>
        <taxon>Pezizomycotina</taxon>
        <taxon>Leotiomycetes</taxon>
        <taxon>Helotiales</taxon>
        <taxon>Ploettnerulaceae</taxon>
        <taxon>Rhynchosporium</taxon>
    </lineage>
</organism>
<keyword evidence="4 9" id="KW-0547">Nucleotide-binding</keyword>
<proteinExistence type="predicted"/>
<dbReference type="InterPro" id="IPR051334">
    <property type="entry name" value="SRPK"/>
</dbReference>
<evidence type="ECO:0000256" key="8">
    <source>
        <dbReference type="ARBA" id="ARBA00048679"/>
    </source>
</evidence>
<dbReference type="PANTHER" id="PTHR47634">
    <property type="entry name" value="PROTEIN KINASE DOMAIN-CONTAINING PROTEIN-RELATED"/>
    <property type="match status" value="1"/>
</dbReference>
<dbReference type="SUPFAM" id="SSF56112">
    <property type="entry name" value="Protein kinase-like (PK-like)"/>
    <property type="match status" value="1"/>
</dbReference>
<dbReference type="InterPro" id="IPR017441">
    <property type="entry name" value="Protein_kinase_ATP_BS"/>
</dbReference>
<dbReference type="PROSITE" id="PS50011">
    <property type="entry name" value="PROTEIN_KINASE_DOM"/>
    <property type="match status" value="1"/>
</dbReference>
<dbReference type="Gene3D" id="3.30.200.20">
    <property type="entry name" value="Phosphorylase Kinase, domain 1"/>
    <property type="match status" value="1"/>
</dbReference>
<dbReference type="PANTHER" id="PTHR47634:SF9">
    <property type="entry name" value="PROTEIN KINASE DOMAIN-CONTAINING PROTEIN-RELATED"/>
    <property type="match status" value="1"/>
</dbReference>
<keyword evidence="2" id="KW-0723">Serine/threonine-protein kinase</keyword>
<dbReference type="EC" id="2.7.11.1" evidence="1"/>
<protein>
    <recommendedName>
        <fullName evidence="1">non-specific serine/threonine protein kinase</fullName>
        <ecNumber evidence="1">2.7.11.1</ecNumber>
    </recommendedName>
</protein>
<feature type="binding site" evidence="9">
    <location>
        <position position="138"/>
    </location>
    <ligand>
        <name>ATP</name>
        <dbReference type="ChEBI" id="CHEBI:30616"/>
    </ligand>
</feature>
<evidence type="ECO:0000256" key="10">
    <source>
        <dbReference type="SAM" id="MobiDB-lite"/>
    </source>
</evidence>
<dbReference type="PROSITE" id="PS00107">
    <property type="entry name" value="PROTEIN_KINASE_ATP"/>
    <property type="match status" value="1"/>
</dbReference>
<keyword evidence="13" id="KW-1185">Reference proteome</keyword>
<dbReference type="InterPro" id="IPR000719">
    <property type="entry name" value="Prot_kinase_dom"/>
</dbReference>
<evidence type="ECO:0000313" key="12">
    <source>
        <dbReference type="EMBL" id="CZT49989.1"/>
    </source>
</evidence>
<evidence type="ECO:0000256" key="2">
    <source>
        <dbReference type="ARBA" id="ARBA00022527"/>
    </source>
</evidence>
<dbReference type="GO" id="GO:0004674">
    <property type="term" value="F:protein serine/threonine kinase activity"/>
    <property type="evidence" value="ECO:0007669"/>
    <property type="project" value="UniProtKB-KW"/>
</dbReference>
<feature type="domain" description="Protein kinase" evidence="11">
    <location>
        <begin position="109"/>
        <end position="469"/>
    </location>
</feature>
<evidence type="ECO:0000256" key="9">
    <source>
        <dbReference type="PROSITE-ProRule" id="PRU10141"/>
    </source>
</evidence>
<sequence length="490" mass="53981">MVDDVSDVTEIIAGAQDDHKKENAFLEESKCAPKTTRSREDDGDAVREDLSKEDADGWGPEEREEGNDHDEDGGLPLYGHMFSDNVEKIEYYRPDGFHPVKIGDMFNQYKVVHKLGYGGFATVWLARDTKEERYVALKIVLGQASQNVADIDIKGLSHVRDCVARGMLAPYIDLPLDHFWFDGPNGRHMCVVSHFHGPSISSFELFPHKLRLGPGHSQRLALQLTQSLAFLHCSDVGIAHGDVTTSNILLELENMDSWSIEKLYKELGEPTKEPVYSYKGGPLGTSAPEHVYERADLTRLAKYATGNLKIVDFGESFFLSDAPEGLGTPARFCSPELMPEKNCGKASDVWALACTIFEMRSGLHLFDAFLGSDGEALGSILDLIGPAPAHLKALGCLEETEASKKALKLKDYAESISTAEIDPESGKVVGTSKISEAEAELLFDLLSSALKYDVGERATAAQLLGHPWFSFVSTKNDILLDMRNGQPIVW</sequence>
<evidence type="ECO:0000256" key="7">
    <source>
        <dbReference type="ARBA" id="ARBA00047899"/>
    </source>
</evidence>
<comment type="catalytic activity">
    <reaction evidence="8">
        <text>L-seryl-[protein] + ATP = O-phospho-L-seryl-[protein] + ADP + H(+)</text>
        <dbReference type="Rhea" id="RHEA:17989"/>
        <dbReference type="Rhea" id="RHEA-COMP:9863"/>
        <dbReference type="Rhea" id="RHEA-COMP:11604"/>
        <dbReference type="ChEBI" id="CHEBI:15378"/>
        <dbReference type="ChEBI" id="CHEBI:29999"/>
        <dbReference type="ChEBI" id="CHEBI:30616"/>
        <dbReference type="ChEBI" id="CHEBI:83421"/>
        <dbReference type="ChEBI" id="CHEBI:456216"/>
        <dbReference type="EC" id="2.7.11.1"/>
    </reaction>
</comment>
<dbReference type="EMBL" id="FJVC01000399">
    <property type="protein sequence ID" value="CZT49989.1"/>
    <property type="molecule type" value="Genomic_DNA"/>
</dbReference>
<gene>
    <name evidence="12" type="ORF">RSE6_10901</name>
</gene>
<name>A0A1E1MLM3_RHYSE</name>
<comment type="catalytic activity">
    <reaction evidence="7">
        <text>L-threonyl-[protein] + ATP = O-phospho-L-threonyl-[protein] + ADP + H(+)</text>
        <dbReference type="Rhea" id="RHEA:46608"/>
        <dbReference type="Rhea" id="RHEA-COMP:11060"/>
        <dbReference type="Rhea" id="RHEA-COMP:11605"/>
        <dbReference type="ChEBI" id="CHEBI:15378"/>
        <dbReference type="ChEBI" id="CHEBI:30013"/>
        <dbReference type="ChEBI" id="CHEBI:30616"/>
        <dbReference type="ChEBI" id="CHEBI:61977"/>
        <dbReference type="ChEBI" id="CHEBI:456216"/>
        <dbReference type="EC" id="2.7.11.1"/>
    </reaction>
</comment>
<evidence type="ECO:0000256" key="1">
    <source>
        <dbReference type="ARBA" id="ARBA00012513"/>
    </source>
</evidence>
<dbReference type="Gene3D" id="1.10.510.10">
    <property type="entry name" value="Transferase(Phosphotransferase) domain 1"/>
    <property type="match status" value="1"/>
</dbReference>
<dbReference type="GO" id="GO:0000245">
    <property type="term" value="P:spliceosomal complex assembly"/>
    <property type="evidence" value="ECO:0007669"/>
    <property type="project" value="TreeGrafter"/>
</dbReference>
<dbReference type="Pfam" id="PF00069">
    <property type="entry name" value="Pkinase"/>
    <property type="match status" value="1"/>
</dbReference>
<dbReference type="AlphaFoldDB" id="A0A1E1MLM3"/>
<feature type="compositionally biased region" description="Basic and acidic residues" evidence="10">
    <location>
        <begin position="16"/>
        <end position="55"/>
    </location>
</feature>
<accession>A0A1E1MLM3</accession>
<reference evidence="13" key="1">
    <citation type="submission" date="2016-03" db="EMBL/GenBank/DDBJ databases">
        <authorList>
            <person name="Guldener U."/>
        </authorList>
    </citation>
    <scope>NUCLEOTIDE SEQUENCE [LARGE SCALE GENOMIC DNA]</scope>
</reference>
<dbReference type="GO" id="GO:0005524">
    <property type="term" value="F:ATP binding"/>
    <property type="evidence" value="ECO:0007669"/>
    <property type="project" value="UniProtKB-UniRule"/>
</dbReference>
<dbReference type="InterPro" id="IPR011009">
    <property type="entry name" value="Kinase-like_dom_sf"/>
</dbReference>
<evidence type="ECO:0000256" key="3">
    <source>
        <dbReference type="ARBA" id="ARBA00022679"/>
    </source>
</evidence>
<keyword evidence="5" id="KW-0418">Kinase</keyword>
<evidence type="ECO:0000259" key="11">
    <source>
        <dbReference type="PROSITE" id="PS50011"/>
    </source>
</evidence>
<dbReference type="Proteomes" id="UP000177625">
    <property type="component" value="Unassembled WGS sequence"/>
</dbReference>
<keyword evidence="6 9" id="KW-0067">ATP-binding</keyword>
<evidence type="ECO:0000313" key="13">
    <source>
        <dbReference type="Proteomes" id="UP000177625"/>
    </source>
</evidence>
<dbReference type="SMART" id="SM00220">
    <property type="entry name" value="S_TKc"/>
    <property type="match status" value="1"/>
</dbReference>
<keyword evidence="3" id="KW-0808">Transferase</keyword>
<evidence type="ECO:0000256" key="5">
    <source>
        <dbReference type="ARBA" id="ARBA00022777"/>
    </source>
</evidence>
<evidence type="ECO:0000256" key="6">
    <source>
        <dbReference type="ARBA" id="ARBA00022840"/>
    </source>
</evidence>
<dbReference type="GO" id="GO:0050684">
    <property type="term" value="P:regulation of mRNA processing"/>
    <property type="evidence" value="ECO:0007669"/>
    <property type="project" value="TreeGrafter"/>
</dbReference>
<feature type="region of interest" description="Disordered" evidence="10">
    <location>
        <begin position="1"/>
        <end position="75"/>
    </location>
</feature>
<evidence type="ECO:0000256" key="4">
    <source>
        <dbReference type="ARBA" id="ARBA00022741"/>
    </source>
</evidence>
<feature type="compositionally biased region" description="Acidic residues" evidence="10">
    <location>
        <begin position="62"/>
        <end position="73"/>
    </location>
</feature>